<feature type="region of interest" description="Disordered" evidence="1">
    <location>
        <begin position="1"/>
        <end position="38"/>
    </location>
</feature>
<comment type="caution">
    <text evidence="2">The sequence shown here is derived from an EMBL/GenBank/DDBJ whole genome shotgun (WGS) entry which is preliminary data.</text>
</comment>
<sequence>MATCSSRDGDLRPTCVTDPSLRWTPRTPVPDRSTPPMLETEVAGSRARGIWRVELHAQGCILLDYTHQKGASALPPEEALQRSGQAAMLDGTRLGLGEVQVLFAEPVLLCFRIRLSVRSGSTFSDETETLR</sequence>
<proteinExistence type="predicted"/>
<reference evidence="2" key="1">
    <citation type="submission" date="2021-02" db="EMBL/GenBank/DDBJ databases">
        <authorList>
            <person name="Palmer J.M."/>
        </authorList>
    </citation>
    <scope>NUCLEOTIDE SEQUENCE</scope>
    <source>
        <strain evidence="2">SCRP734</strain>
    </source>
</reference>
<evidence type="ECO:0000256" key="1">
    <source>
        <dbReference type="SAM" id="MobiDB-lite"/>
    </source>
</evidence>
<evidence type="ECO:0000313" key="2">
    <source>
        <dbReference type="EMBL" id="KAG7377171.1"/>
    </source>
</evidence>
<name>A0A8T1V817_9STRA</name>
<dbReference type="EMBL" id="JAGDFM010000566">
    <property type="protein sequence ID" value="KAG7377171.1"/>
    <property type="molecule type" value="Genomic_DNA"/>
</dbReference>
<gene>
    <name evidence="2" type="ORF">PHYPSEUDO_012058</name>
</gene>
<evidence type="ECO:0000313" key="3">
    <source>
        <dbReference type="Proteomes" id="UP000694044"/>
    </source>
</evidence>
<dbReference type="Proteomes" id="UP000694044">
    <property type="component" value="Unassembled WGS sequence"/>
</dbReference>
<organism evidence="2 3">
    <name type="scientific">Phytophthora pseudosyringae</name>
    <dbReference type="NCBI Taxonomy" id="221518"/>
    <lineage>
        <taxon>Eukaryota</taxon>
        <taxon>Sar</taxon>
        <taxon>Stramenopiles</taxon>
        <taxon>Oomycota</taxon>
        <taxon>Peronosporomycetes</taxon>
        <taxon>Peronosporales</taxon>
        <taxon>Peronosporaceae</taxon>
        <taxon>Phytophthora</taxon>
    </lineage>
</organism>
<protein>
    <submittedName>
        <fullName evidence="2">Uncharacterized protein</fullName>
    </submittedName>
</protein>
<dbReference type="AlphaFoldDB" id="A0A8T1V817"/>
<keyword evidence="3" id="KW-1185">Reference proteome</keyword>
<accession>A0A8T1V817</accession>